<organism evidence="1">
    <name type="scientific">Myoviridae sp. ctshb19</name>
    <dbReference type="NCBI Taxonomy" id="2825194"/>
    <lineage>
        <taxon>Viruses</taxon>
        <taxon>Duplodnaviria</taxon>
        <taxon>Heunggongvirae</taxon>
        <taxon>Uroviricota</taxon>
        <taxon>Caudoviricetes</taxon>
    </lineage>
</organism>
<sequence>MSGRGWPTRFGLFTTRVTIITHPAGVHGGPRFSCSLWA</sequence>
<name>A0A8S5UG40_9CAUD</name>
<proteinExistence type="predicted"/>
<protein>
    <submittedName>
        <fullName evidence="1">Uncharacterized protein</fullName>
    </submittedName>
</protein>
<accession>A0A8S5UG40</accession>
<evidence type="ECO:0000313" key="1">
    <source>
        <dbReference type="EMBL" id="DAF93455.1"/>
    </source>
</evidence>
<dbReference type="EMBL" id="BK016086">
    <property type="protein sequence ID" value="DAF93455.1"/>
    <property type="molecule type" value="Genomic_DNA"/>
</dbReference>
<reference evidence="1" key="1">
    <citation type="journal article" date="2021" name="Proc. Natl. Acad. Sci. U.S.A.">
        <title>A Catalog of Tens of Thousands of Viruses from Human Metagenomes Reveals Hidden Associations with Chronic Diseases.</title>
        <authorList>
            <person name="Tisza M.J."/>
            <person name="Buck C.B."/>
        </authorList>
    </citation>
    <scope>NUCLEOTIDE SEQUENCE</scope>
    <source>
        <strain evidence="1">Ctshb19</strain>
    </source>
</reference>